<evidence type="ECO:0000313" key="3">
    <source>
        <dbReference type="Proteomes" id="UP000660801"/>
    </source>
</evidence>
<dbReference type="EMBL" id="BMJN01000025">
    <property type="protein sequence ID" value="GGE34108.1"/>
    <property type="molecule type" value="Genomic_DNA"/>
</dbReference>
<evidence type="ECO:0000313" key="2">
    <source>
        <dbReference type="EMBL" id="GGE34108.1"/>
    </source>
</evidence>
<reference evidence="2" key="2">
    <citation type="submission" date="2020-09" db="EMBL/GenBank/DDBJ databases">
        <authorList>
            <person name="Sun Q."/>
            <person name="Zhou Y."/>
        </authorList>
    </citation>
    <scope>NUCLEOTIDE SEQUENCE</scope>
    <source>
        <strain evidence="2">CGMCC 1.15533</strain>
    </source>
</reference>
<keyword evidence="1" id="KW-0472">Membrane</keyword>
<gene>
    <name evidence="2" type="ORF">GCM10011510_14360</name>
</gene>
<reference evidence="2" key="1">
    <citation type="journal article" date="2014" name="Int. J. Syst. Evol. Microbiol.">
        <title>Complete genome sequence of Corynebacterium casei LMG S-19264T (=DSM 44701T), isolated from a smear-ripened cheese.</title>
        <authorList>
            <consortium name="US DOE Joint Genome Institute (JGI-PGF)"/>
            <person name="Walter F."/>
            <person name="Albersmeier A."/>
            <person name="Kalinowski J."/>
            <person name="Ruckert C."/>
        </authorList>
    </citation>
    <scope>NUCLEOTIDE SEQUENCE</scope>
    <source>
        <strain evidence="2">CGMCC 1.15533</strain>
    </source>
</reference>
<feature type="transmembrane region" description="Helical" evidence="1">
    <location>
        <begin position="6"/>
        <end position="24"/>
    </location>
</feature>
<comment type="caution">
    <text evidence="2">The sequence shown here is derived from an EMBL/GenBank/DDBJ whole genome shotgun (WGS) entry which is preliminary data.</text>
</comment>
<dbReference type="AlphaFoldDB" id="A0A917AA04"/>
<keyword evidence="1" id="KW-0812">Transmembrane</keyword>
<organism evidence="2 3">
    <name type="scientific">Streptococcus himalayensis</name>
    <dbReference type="NCBI Taxonomy" id="1888195"/>
    <lineage>
        <taxon>Bacteria</taxon>
        <taxon>Bacillati</taxon>
        <taxon>Bacillota</taxon>
        <taxon>Bacilli</taxon>
        <taxon>Lactobacillales</taxon>
        <taxon>Streptococcaceae</taxon>
        <taxon>Streptococcus</taxon>
    </lineage>
</organism>
<protein>
    <submittedName>
        <fullName evidence="2">Uncharacterized protein</fullName>
    </submittedName>
</protein>
<keyword evidence="1" id="KW-1133">Transmembrane helix</keyword>
<keyword evidence="3" id="KW-1185">Reference proteome</keyword>
<proteinExistence type="predicted"/>
<dbReference type="Proteomes" id="UP000660801">
    <property type="component" value="Unassembled WGS sequence"/>
</dbReference>
<name>A0A917AA04_9STRE</name>
<accession>A0A917AA04</accession>
<feature type="transmembrane region" description="Helical" evidence="1">
    <location>
        <begin position="33"/>
        <end position="53"/>
    </location>
</feature>
<evidence type="ECO:0000256" key="1">
    <source>
        <dbReference type="SAM" id="Phobius"/>
    </source>
</evidence>
<sequence>MKLNKYFYRNGFFYSFLISLYLFIDSHFYEKHIFLVAFYIYCMLLQVKFSLFIKEKNHD</sequence>